<accession>A0ABS4WXF7</accession>
<dbReference type="Gene3D" id="3.40.50.880">
    <property type="match status" value="1"/>
</dbReference>
<dbReference type="Pfam" id="PF14871">
    <property type="entry name" value="GHL6"/>
    <property type="match status" value="1"/>
</dbReference>
<keyword evidence="3" id="KW-1185">Reference proteome</keyword>
<dbReference type="InterPro" id="IPR028212">
    <property type="entry name" value="GHL6"/>
</dbReference>
<dbReference type="InterPro" id="IPR029062">
    <property type="entry name" value="Class_I_gatase-like"/>
</dbReference>
<comment type="caution">
    <text evidence="2">The sequence shown here is derived from an EMBL/GenBank/DDBJ whole genome shotgun (WGS) entry which is preliminary data.</text>
</comment>
<evidence type="ECO:0000313" key="2">
    <source>
        <dbReference type="EMBL" id="MBP2380184.1"/>
    </source>
</evidence>
<feature type="compositionally biased region" description="Polar residues" evidence="1">
    <location>
        <begin position="1"/>
        <end position="11"/>
    </location>
</feature>
<sequence>MTPEPLTTVTTADAPDTSLRTASGAPAGRRTGWWHRPFRTFQTNLREIDADLDVERALDAIAAHGADTWLLNTGGILSWYPTDLPYQERNPHLADRPGGDLIGDAVAAAERRGIRVLSRMDFSKVVPRIAAEHPEWCFVGPTGAGQEYEGLVSMCPSGGYYQDHLIPVLEEVLDRYPVAGFFCNWFGYNEVDYSRRYHGVCHCGACIERYAREVGDPLPAGPADPGYSRWQEFARTTIDDLTARIAARVATRRADAVLVQGARSDIVFHEANNAVGRPLWPHATGEAVSAIRSSRPEAPIFVNAVSFVDMPYRMAPEQGEHLALYLAQAISRGANPSTYIMGPPDRIDYPGLEAAAAITRFHARHDALYARLQPAARTALVRPGGAAGAARDGSDALKEFRGLHLVLQERHVPVDVVPQELLAELEASTLRERWDVLVLPDLEELGAAAATIDAYVESGGRVLSTGASGLDAQGRQTLETAPTRTSGPPPEEGDALRSSYARTPGGLLMLHGVLHHETAASGAETLWTHLPPAPFGPPEKAYGHEDDGTPVLALARAGRGHHLRAAWTIGRTYLEVGTSDLRDALLTALAPLLPPPEVLLEGAPDQVEVVRSTSQGNDVLHLLNLSGVRRASVGPALPISGIRLRVHGEGVPRVRALVAGIDCRVRPAGDGHLAEVPTLGAFEVLRVERT</sequence>
<feature type="compositionally biased region" description="Polar residues" evidence="1">
    <location>
        <begin position="474"/>
        <end position="486"/>
    </location>
</feature>
<protein>
    <recommendedName>
        <fullName evidence="4">Beta-galactosidase trimerisation domain-containing protein</fullName>
    </recommendedName>
</protein>
<feature type="region of interest" description="Disordered" evidence="1">
    <location>
        <begin position="1"/>
        <end position="28"/>
    </location>
</feature>
<proteinExistence type="predicted"/>
<dbReference type="CDD" id="cd03143">
    <property type="entry name" value="A4_beta-galactosidase_middle_domain"/>
    <property type="match status" value="1"/>
</dbReference>
<organism evidence="2 3">
    <name type="scientific">Brachybacterium sacelli</name>
    <dbReference type="NCBI Taxonomy" id="173364"/>
    <lineage>
        <taxon>Bacteria</taxon>
        <taxon>Bacillati</taxon>
        <taxon>Actinomycetota</taxon>
        <taxon>Actinomycetes</taxon>
        <taxon>Micrococcales</taxon>
        <taxon>Dermabacteraceae</taxon>
        <taxon>Brachybacterium</taxon>
    </lineage>
</organism>
<name>A0ABS4WXF7_9MICO</name>
<feature type="region of interest" description="Disordered" evidence="1">
    <location>
        <begin position="466"/>
        <end position="499"/>
    </location>
</feature>
<evidence type="ECO:0000313" key="3">
    <source>
        <dbReference type="Proteomes" id="UP001519290"/>
    </source>
</evidence>
<dbReference type="RefSeq" id="WP_209897869.1">
    <property type="nucleotide sequence ID" value="NZ_BAAAJW010000006.1"/>
</dbReference>
<dbReference type="Gene3D" id="3.20.20.80">
    <property type="entry name" value="Glycosidases"/>
    <property type="match status" value="1"/>
</dbReference>
<reference evidence="2 3" key="1">
    <citation type="submission" date="2021-03" db="EMBL/GenBank/DDBJ databases">
        <title>Sequencing the genomes of 1000 actinobacteria strains.</title>
        <authorList>
            <person name="Klenk H.-P."/>
        </authorList>
    </citation>
    <scope>NUCLEOTIDE SEQUENCE [LARGE SCALE GENOMIC DNA]</scope>
    <source>
        <strain evidence="2 3">DSM 14566</strain>
    </source>
</reference>
<dbReference type="Proteomes" id="UP001519290">
    <property type="component" value="Unassembled WGS sequence"/>
</dbReference>
<dbReference type="EMBL" id="JAGIOD010000001">
    <property type="protein sequence ID" value="MBP2380184.1"/>
    <property type="molecule type" value="Genomic_DNA"/>
</dbReference>
<evidence type="ECO:0008006" key="4">
    <source>
        <dbReference type="Google" id="ProtNLM"/>
    </source>
</evidence>
<dbReference type="InterPro" id="IPR017853">
    <property type="entry name" value="GH"/>
</dbReference>
<dbReference type="SUPFAM" id="SSF51445">
    <property type="entry name" value="(Trans)glycosidases"/>
    <property type="match status" value="1"/>
</dbReference>
<evidence type="ECO:0000256" key="1">
    <source>
        <dbReference type="SAM" id="MobiDB-lite"/>
    </source>
</evidence>
<gene>
    <name evidence="2" type="ORF">JOF43_000141</name>
</gene>